<organism evidence="2 3">
    <name type="scientific">Amycolatopsis thailandensis</name>
    <dbReference type="NCBI Taxonomy" id="589330"/>
    <lineage>
        <taxon>Bacteria</taxon>
        <taxon>Bacillati</taxon>
        <taxon>Actinomycetota</taxon>
        <taxon>Actinomycetes</taxon>
        <taxon>Pseudonocardiales</taxon>
        <taxon>Pseudonocardiaceae</taxon>
        <taxon>Amycolatopsis</taxon>
    </lineage>
</organism>
<dbReference type="EMBL" id="NMQT01000103">
    <property type="protein sequence ID" value="OXM50189.1"/>
    <property type="molecule type" value="Genomic_DNA"/>
</dbReference>
<dbReference type="InterPro" id="IPR000835">
    <property type="entry name" value="HTH_MarR-typ"/>
</dbReference>
<evidence type="ECO:0000313" key="3">
    <source>
        <dbReference type="Proteomes" id="UP000215223"/>
    </source>
</evidence>
<feature type="domain" description="HTH marR-type" evidence="1">
    <location>
        <begin position="36"/>
        <end position="86"/>
    </location>
</feature>
<dbReference type="InterPro" id="IPR036388">
    <property type="entry name" value="WH-like_DNA-bd_sf"/>
</dbReference>
<dbReference type="SUPFAM" id="SSF46785">
    <property type="entry name" value="Winged helix' DNA-binding domain"/>
    <property type="match status" value="1"/>
</dbReference>
<dbReference type="InterPro" id="IPR036390">
    <property type="entry name" value="WH_DNA-bd_sf"/>
</dbReference>
<proteinExistence type="predicted"/>
<evidence type="ECO:0000259" key="1">
    <source>
        <dbReference type="Pfam" id="PF12802"/>
    </source>
</evidence>
<comment type="caution">
    <text evidence="2">The sequence shown here is derived from an EMBL/GenBank/DDBJ whole genome shotgun (WGS) entry which is preliminary data.</text>
</comment>
<sequence length="173" mass="18673">MKAGELYLLGKHLMELASRGMRDDADPEVPEIYLVLISVVVEAPGLSISELTARTGFAQSHVSAAVAKLRERGALRTRPDPADRRRTLVTPEDGLVTAVARRQRRDAEQVLAAALTELDPDEDSAAERAARLVQAADELYRLLTARALKVGGDSAALMPLHSLAEEATGKPKK</sequence>
<reference evidence="2 3" key="1">
    <citation type="submission" date="2017-07" db="EMBL/GenBank/DDBJ databases">
        <title>Amycolatopsis thailandensis Genome sequencing and assembly.</title>
        <authorList>
            <person name="Kaur N."/>
            <person name="Mayilraj S."/>
        </authorList>
    </citation>
    <scope>NUCLEOTIDE SEQUENCE [LARGE SCALE GENOMIC DNA]</scope>
    <source>
        <strain evidence="2 3">JCM 16380</strain>
    </source>
</reference>
<protein>
    <submittedName>
        <fullName evidence="2">MarR family transcriptional regulator</fullName>
    </submittedName>
</protein>
<dbReference type="Gene3D" id="1.10.10.10">
    <property type="entry name" value="Winged helix-like DNA-binding domain superfamily/Winged helix DNA-binding domain"/>
    <property type="match status" value="1"/>
</dbReference>
<dbReference type="GO" id="GO:0003700">
    <property type="term" value="F:DNA-binding transcription factor activity"/>
    <property type="evidence" value="ECO:0007669"/>
    <property type="project" value="InterPro"/>
</dbReference>
<dbReference type="OrthoDB" id="4557196at2"/>
<dbReference type="RefSeq" id="WP_093937135.1">
    <property type="nucleotide sequence ID" value="NZ_NMQT01000103.1"/>
</dbReference>
<gene>
    <name evidence="2" type="ORF">CFP71_29060</name>
</gene>
<keyword evidence="3" id="KW-1185">Reference proteome</keyword>
<dbReference type="Pfam" id="PF12802">
    <property type="entry name" value="MarR_2"/>
    <property type="match status" value="1"/>
</dbReference>
<dbReference type="Proteomes" id="UP000215223">
    <property type="component" value="Unassembled WGS sequence"/>
</dbReference>
<accession>A0A229RUP8</accession>
<name>A0A229RUP8_9PSEU</name>
<dbReference type="AlphaFoldDB" id="A0A229RUP8"/>
<evidence type="ECO:0000313" key="2">
    <source>
        <dbReference type="EMBL" id="OXM50189.1"/>
    </source>
</evidence>